<evidence type="ECO:0000313" key="6">
    <source>
        <dbReference type="EMBL" id="KKT65516.1"/>
    </source>
</evidence>
<reference evidence="6 7" key="1">
    <citation type="journal article" date="2015" name="Nature">
        <title>rRNA introns, odd ribosomes, and small enigmatic genomes across a large radiation of phyla.</title>
        <authorList>
            <person name="Brown C.T."/>
            <person name="Hug L.A."/>
            <person name="Thomas B.C."/>
            <person name="Sharon I."/>
            <person name="Castelle C.J."/>
            <person name="Singh A."/>
            <person name="Wilkins M.J."/>
            <person name="Williams K.H."/>
            <person name="Banfield J.F."/>
        </authorList>
    </citation>
    <scope>NUCLEOTIDE SEQUENCE [LARGE SCALE GENOMIC DNA]</scope>
</reference>
<name>A0A0G1J1Q0_9BACT</name>
<dbReference type="AlphaFoldDB" id="A0A0G1J1Q0"/>
<dbReference type="EMBL" id="LCIY01000043">
    <property type="protein sequence ID" value="KKT65516.1"/>
    <property type="molecule type" value="Genomic_DNA"/>
</dbReference>
<accession>A0A0G1J1Q0</accession>
<dbReference type="SUPFAM" id="SSF160369">
    <property type="entry name" value="Ribosomal protein L10-like"/>
    <property type="match status" value="1"/>
</dbReference>
<evidence type="ECO:0000256" key="4">
    <source>
        <dbReference type="ARBA" id="ARBA00035202"/>
    </source>
</evidence>
<evidence type="ECO:0000313" key="7">
    <source>
        <dbReference type="Proteomes" id="UP000034826"/>
    </source>
</evidence>
<dbReference type="Pfam" id="PF00466">
    <property type="entry name" value="Ribosomal_L10"/>
    <property type="match status" value="1"/>
</dbReference>
<dbReference type="GO" id="GO:1990904">
    <property type="term" value="C:ribonucleoprotein complex"/>
    <property type="evidence" value="ECO:0007669"/>
    <property type="project" value="UniProtKB-KW"/>
</dbReference>
<evidence type="ECO:0000256" key="5">
    <source>
        <dbReference type="HAMAP-Rule" id="MF_00362"/>
    </source>
</evidence>
<keyword evidence="5" id="KW-0694">RNA-binding</keyword>
<dbReference type="Proteomes" id="UP000034826">
    <property type="component" value="Unassembled WGS sequence"/>
</dbReference>
<protein>
    <recommendedName>
        <fullName evidence="4 5">Large ribosomal subunit protein uL10</fullName>
    </recommendedName>
</protein>
<keyword evidence="3 5" id="KW-0687">Ribonucleoprotein</keyword>
<dbReference type="HAMAP" id="MF_00362">
    <property type="entry name" value="Ribosomal_uL10"/>
    <property type="match status" value="1"/>
</dbReference>
<dbReference type="GO" id="GO:0005840">
    <property type="term" value="C:ribosome"/>
    <property type="evidence" value="ECO:0007669"/>
    <property type="project" value="UniProtKB-KW"/>
</dbReference>
<dbReference type="InterPro" id="IPR001790">
    <property type="entry name" value="Ribosomal_uL10"/>
</dbReference>
<dbReference type="NCBIfam" id="NF000955">
    <property type="entry name" value="PRK00099.1-1"/>
    <property type="match status" value="1"/>
</dbReference>
<dbReference type="Gene3D" id="3.30.70.1730">
    <property type="match status" value="1"/>
</dbReference>
<comment type="caution">
    <text evidence="6">The sequence shown here is derived from an EMBL/GenBank/DDBJ whole genome shotgun (WGS) entry which is preliminary data.</text>
</comment>
<comment type="subunit">
    <text evidence="5">Part of the ribosomal stalk of the 50S ribosomal subunit. The N-terminus interacts with L11 and the large rRNA to form the base of the stalk. The C-terminus forms an elongated spine to which L12 dimers bind in a sequential fashion forming a multimeric L10(L12)X complex.</text>
</comment>
<dbReference type="InterPro" id="IPR022973">
    <property type="entry name" value="Ribosomal_uL10_bac"/>
</dbReference>
<dbReference type="CDD" id="cd05797">
    <property type="entry name" value="Ribosomal_L10"/>
    <property type="match status" value="1"/>
</dbReference>
<comment type="function">
    <text evidence="5">Forms part of the ribosomal stalk, playing a central role in the interaction of the ribosome with GTP-bound translation factors.</text>
</comment>
<keyword evidence="5" id="KW-0699">rRNA-binding</keyword>
<keyword evidence="2 5" id="KW-0689">Ribosomal protein</keyword>
<organism evidence="6 7">
    <name type="scientific">Candidatus Woesebacteria bacterium GW2011_GWA2_44_33</name>
    <dbReference type="NCBI Taxonomy" id="1618564"/>
    <lineage>
        <taxon>Bacteria</taxon>
        <taxon>Candidatus Woeseibacteriota</taxon>
    </lineage>
</organism>
<evidence type="ECO:0000256" key="1">
    <source>
        <dbReference type="ARBA" id="ARBA00008889"/>
    </source>
</evidence>
<dbReference type="PANTHER" id="PTHR11560">
    <property type="entry name" value="39S RIBOSOMAL PROTEIN L10, MITOCHONDRIAL"/>
    <property type="match status" value="1"/>
</dbReference>
<dbReference type="GO" id="GO:0006412">
    <property type="term" value="P:translation"/>
    <property type="evidence" value="ECO:0007669"/>
    <property type="project" value="UniProtKB-UniRule"/>
</dbReference>
<dbReference type="GO" id="GO:0070180">
    <property type="term" value="F:large ribosomal subunit rRNA binding"/>
    <property type="evidence" value="ECO:0007669"/>
    <property type="project" value="UniProtKB-UniRule"/>
</dbReference>
<dbReference type="InterPro" id="IPR043141">
    <property type="entry name" value="Ribosomal_uL10-like_sf"/>
</dbReference>
<proteinExistence type="inferred from homology"/>
<comment type="similarity">
    <text evidence="1 5">Belongs to the universal ribosomal protein uL10 family.</text>
</comment>
<dbReference type="Gene3D" id="6.10.250.290">
    <property type="match status" value="1"/>
</dbReference>
<evidence type="ECO:0000256" key="2">
    <source>
        <dbReference type="ARBA" id="ARBA00022980"/>
    </source>
</evidence>
<sequence length="177" mass="18825">MKKQEKIFFVENLTEELRSAKSVVLINYAGLSVKAQQELKARLKEVGAKMLVVKNTLLKRAGEAARVDTEILSDTVLTGQTALVIAENDSMAPLGVLGKFAKEFVSAAGDSVPQFKVGLVDGSFQDTEALKKLSALPGKDALLGQLLGALMSPSYGLVGTLNANMQKLLFVLTSKAG</sequence>
<dbReference type="InterPro" id="IPR047865">
    <property type="entry name" value="Ribosomal_uL10_bac_type"/>
</dbReference>
<gene>
    <name evidence="5" type="primary">rplJ</name>
    <name evidence="6" type="ORF">UW60_C0043G0008</name>
</gene>
<evidence type="ECO:0000256" key="3">
    <source>
        <dbReference type="ARBA" id="ARBA00023274"/>
    </source>
</evidence>